<gene>
    <name evidence="3" type="ORF">ABIC99_001886</name>
    <name evidence="4" type="ORF">EWH46_04130</name>
</gene>
<evidence type="ECO:0000313" key="5">
    <source>
        <dbReference type="Proteomes" id="UP000323522"/>
    </source>
</evidence>
<reference evidence="3 6" key="2">
    <citation type="submission" date="2024-06" db="EMBL/GenBank/DDBJ databases">
        <title>Genomic Encyclopedia of Type Strains, Phase IV (KMG-IV): sequencing the most valuable type-strain genomes for metagenomic binning, comparative biology and taxonomic classification.</title>
        <authorList>
            <person name="Goeker M."/>
        </authorList>
    </citation>
    <scope>NUCLEOTIDE SEQUENCE [LARGE SCALE GENOMIC DNA]</scope>
    <source>
        <strain evidence="3 6">D-501</strain>
    </source>
</reference>
<dbReference type="GO" id="GO:0004175">
    <property type="term" value="F:endopeptidase activity"/>
    <property type="evidence" value="ECO:0007669"/>
    <property type="project" value="UniProtKB-ARBA"/>
</dbReference>
<dbReference type="Proteomes" id="UP001549111">
    <property type="component" value="Unassembled WGS sequence"/>
</dbReference>
<feature type="domain" description="CAAX prenyl protease 2/Lysostaphin resistance protein A-like" evidence="2">
    <location>
        <begin position="4"/>
        <end position="98"/>
    </location>
</feature>
<evidence type="ECO:0000256" key="1">
    <source>
        <dbReference type="SAM" id="Phobius"/>
    </source>
</evidence>
<keyword evidence="4" id="KW-0645">Protease</keyword>
<evidence type="ECO:0000313" key="4">
    <source>
        <dbReference type="EMBL" id="QEN00046.1"/>
    </source>
</evidence>
<evidence type="ECO:0000313" key="3">
    <source>
        <dbReference type="EMBL" id="MET3604072.1"/>
    </source>
</evidence>
<dbReference type="OrthoDB" id="158986at2"/>
<dbReference type="KEGG" id="snn:EWH46_04130"/>
<dbReference type="EMBL" id="CP035708">
    <property type="protein sequence ID" value="QEN00046.1"/>
    <property type="molecule type" value="Genomic_DNA"/>
</dbReference>
<organism evidence="4 5">
    <name type="scientific">Sphaerotilus sulfidivorans</name>
    <dbReference type="NCBI Taxonomy" id="639200"/>
    <lineage>
        <taxon>Bacteria</taxon>
        <taxon>Pseudomonadati</taxon>
        <taxon>Pseudomonadota</taxon>
        <taxon>Betaproteobacteria</taxon>
        <taxon>Burkholderiales</taxon>
        <taxon>Sphaerotilaceae</taxon>
        <taxon>Sphaerotilus</taxon>
    </lineage>
</organism>
<dbReference type="GO" id="GO:0080120">
    <property type="term" value="P:CAAX-box protein maturation"/>
    <property type="evidence" value="ECO:0007669"/>
    <property type="project" value="UniProtKB-ARBA"/>
</dbReference>
<dbReference type="Proteomes" id="UP000323522">
    <property type="component" value="Chromosome"/>
</dbReference>
<feature type="transmembrane region" description="Helical" evidence="1">
    <location>
        <begin position="86"/>
        <end position="106"/>
    </location>
</feature>
<dbReference type="RefSeq" id="WP_149502791.1">
    <property type="nucleotide sequence ID" value="NZ_CP035708.1"/>
</dbReference>
<dbReference type="AlphaFoldDB" id="A0A5C1PZI7"/>
<proteinExistence type="predicted"/>
<keyword evidence="6" id="KW-1185">Reference proteome</keyword>
<accession>A0A5C1PZI7</accession>
<keyword evidence="4" id="KW-0378">Hydrolase</keyword>
<dbReference type="Pfam" id="PF02517">
    <property type="entry name" value="Rce1-like"/>
    <property type="match status" value="1"/>
</dbReference>
<feature type="transmembrane region" description="Helical" evidence="1">
    <location>
        <begin position="63"/>
        <end position="79"/>
    </location>
</feature>
<dbReference type="InterPro" id="IPR003675">
    <property type="entry name" value="Rce1/LyrA-like_dom"/>
</dbReference>
<sequence>MSSDAWWTTVQLLVIAPVLEEILWRAGLHETLLQRSQWPAARINLAVAFTFALAHGLRTPGSLWAWLTLLPAGYIGLLYQRRRQLLPCIVAHAAMNALWLGVTPSFP</sequence>
<dbReference type="EMBL" id="JBEPLS010000006">
    <property type="protein sequence ID" value="MET3604072.1"/>
    <property type="molecule type" value="Genomic_DNA"/>
</dbReference>
<reference evidence="4 5" key="1">
    <citation type="submission" date="2019-02" db="EMBL/GenBank/DDBJ databases">
        <title>Complete Genome Sequence and Methylome Analysis of Sphaerotilus natans subsp. sulfidivorans D-507.</title>
        <authorList>
            <person name="Fomenkov A."/>
            <person name="Gridneva E."/>
            <person name="Smolyakov D."/>
            <person name="Dubinina G."/>
            <person name="Vincze T."/>
            <person name="Grabovich M."/>
            <person name="Roberts R.J."/>
        </authorList>
    </citation>
    <scope>NUCLEOTIDE SEQUENCE [LARGE SCALE GENOMIC DNA]</scope>
    <source>
        <strain evidence="4 5">D-507</strain>
    </source>
</reference>
<dbReference type="NCBIfam" id="NF033192">
    <property type="entry name" value="JDVT-CAAX"/>
    <property type="match status" value="1"/>
</dbReference>
<protein>
    <submittedName>
        <fullName evidence="4">JDVT-CTERM system CAAX-type protease</fullName>
    </submittedName>
    <submittedName>
        <fullName evidence="3">Membrane protease YdiL (CAAX protease family)</fullName>
    </submittedName>
</protein>
<name>A0A5C1PZI7_9BURK</name>
<keyword evidence="1" id="KW-0472">Membrane</keyword>
<keyword evidence="1" id="KW-1133">Transmembrane helix</keyword>
<evidence type="ECO:0000313" key="6">
    <source>
        <dbReference type="Proteomes" id="UP001549111"/>
    </source>
</evidence>
<evidence type="ECO:0000259" key="2">
    <source>
        <dbReference type="Pfam" id="PF02517"/>
    </source>
</evidence>
<dbReference type="GO" id="GO:0006508">
    <property type="term" value="P:proteolysis"/>
    <property type="evidence" value="ECO:0007669"/>
    <property type="project" value="UniProtKB-KW"/>
</dbReference>
<keyword evidence="1" id="KW-0812">Transmembrane</keyword>